<dbReference type="NCBIfam" id="NF033546">
    <property type="entry name" value="transpos_IS21"/>
    <property type="match status" value="1"/>
</dbReference>
<feature type="domain" description="HTH IS408-type" evidence="3">
    <location>
        <begin position="11"/>
        <end position="92"/>
    </location>
</feature>
<organism evidence="5 6">
    <name type="scientific">Marinobacter excellens LAMA 842</name>
    <dbReference type="NCBI Taxonomy" id="1306954"/>
    <lineage>
        <taxon>Bacteria</taxon>
        <taxon>Pseudomonadati</taxon>
        <taxon>Pseudomonadota</taxon>
        <taxon>Gammaproteobacteria</taxon>
        <taxon>Pseudomonadales</taxon>
        <taxon>Marinobacteraceae</taxon>
        <taxon>Marinobacter</taxon>
    </lineage>
</organism>
<protein>
    <submittedName>
        <fullName evidence="5">Mobile element protein</fullName>
    </submittedName>
</protein>
<comment type="similarity">
    <text evidence="1">Belongs to the transposase IS21/IS408/IS1162 family.</text>
</comment>
<dbReference type="InterPro" id="IPR036397">
    <property type="entry name" value="RNaseH_sf"/>
</dbReference>
<dbReference type="InterPro" id="IPR054353">
    <property type="entry name" value="IstA-like_C"/>
</dbReference>
<dbReference type="InterPro" id="IPR001584">
    <property type="entry name" value="Integrase_cat-core"/>
</dbReference>
<dbReference type="PROSITE" id="PS50532">
    <property type="entry name" value="HTH_IS408"/>
    <property type="match status" value="1"/>
</dbReference>
<dbReference type="SUPFAM" id="SSF53098">
    <property type="entry name" value="Ribonuclease H-like"/>
    <property type="match status" value="1"/>
</dbReference>
<evidence type="ECO:0000259" key="3">
    <source>
        <dbReference type="PROSITE" id="PS50532"/>
    </source>
</evidence>
<dbReference type="EMBL" id="LOCO01000055">
    <property type="protein sequence ID" value="KXO06270.1"/>
    <property type="molecule type" value="Genomic_DNA"/>
</dbReference>
<dbReference type="RefSeq" id="WP_061334049.1">
    <property type="nucleotide sequence ID" value="NZ_LOCO01000055.1"/>
</dbReference>
<dbReference type="InterPro" id="IPR017895">
    <property type="entry name" value="HTH_IS408/IS1162_type"/>
</dbReference>
<dbReference type="Pfam" id="PF22483">
    <property type="entry name" value="Mu-transpos_C_2"/>
    <property type="match status" value="1"/>
</dbReference>
<evidence type="ECO:0000256" key="2">
    <source>
        <dbReference type="SAM" id="MobiDB-lite"/>
    </source>
</evidence>
<proteinExistence type="inferred from homology"/>
<keyword evidence="6" id="KW-1185">Reference proteome</keyword>
<dbReference type="PATRIC" id="fig|1306954.6.peg.3454"/>
<evidence type="ECO:0000256" key="1">
    <source>
        <dbReference type="ARBA" id="ARBA00009277"/>
    </source>
</evidence>
<comment type="caution">
    <text evidence="5">The sequence shown here is derived from an EMBL/GenBank/DDBJ whole genome shotgun (WGS) entry which is preliminary data.</text>
</comment>
<accession>A0A137S1F9</accession>
<sequence>MPAKRLSMRKIKEVLRLKWERGLSNRQVAAACGISRPTVSEYLRRAAEEDLGWPLPEDLSDAQLEQRLFPPPPDLPAQARGIPDWQHIRDELTGKNVTLFLLWQEYRQANPDGYQYSWFCDHYRAWQGKLDLVMRQDHRAGEKLFVDYAGHTVPVIDRTTGEIHEAQVFVAVMGASNYTYAEATWSQTLPDWIGSHTRAFEFLGGVPELVVPDNLRSGVSKAHRYEPDLNPTYQDMAGHYGVAVVPTRVRKPRDKAKVEGGVLIVERWILAALRHRQHFSLGQLNATIRELLEKLNSRPFRKLPGCRLDHFKQLDQPVLQPLPAEPYVYAEWKKARVHIDYHVAIDGHYYSVPYTLIKKEVEVRITHNTIECFHRGNRIASHRRSDQKGRHTTIAAHMPESHRQAGEWSPERLIAWATKIGPATEKLIRAALGARKHPQQAYRSCLGILRLGQSYGEARLERACQRALMLGSCRYKSIESILKHRLDQQPLEEQQELALPDTHDNIRGPAYYH</sequence>
<dbReference type="Gene3D" id="3.30.420.10">
    <property type="entry name" value="Ribonuclease H-like superfamily/Ribonuclease H"/>
    <property type="match status" value="1"/>
</dbReference>
<dbReference type="PANTHER" id="PTHR35004:SF8">
    <property type="entry name" value="TRANSPOSASE RV3428C-RELATED"/>
    <property type="match status" value="1"/>
</dbReference>
<evidence type="ECO:0000259" key="4">
    <source>
        <dbReference type="PROSITE" id="PS50994"/>
    </source>
</evidence>
<dbReference type="GO" id="GO:0015074">
    <property type="term" value="P:DNA integration"/>
    <property type="evidence" value="ECO:0007669"/>
    <property type="project" value="InterPro"/>
</dbReference>
<dbReference type="InterPro" id="IPR012337">
    <property type="entry name" value="RNaseH-like_sf"/>
</dbReference>
<dbReference type="Pfam" id="PF13384">
    <property type="entry name" value="HTH_23"/>
    <property type="match status" value="1"/>
</dbReference>
<dbReference type="PANTHER" id="PTHR35004">
    <property type="entry name" value="TRANSPOSASE RV3428C-RELATED"/>
    <property type="match status" value="1"/>
</dbReference>
<feature type="region of interest" description="Disordered" evidence="2">
    <location>
        <begin position="493"/>
        <end position="513"/>
    </location>
</feature>
<feature type="domain" description="Integrase catalytic" evidence="4">
    <location>
        <begin position="136"/>
        <end position="331"/>
    </location>
</feature>
<dbReference type="Gene3D" id="1.10.10.60">
    <property type="entry name" value="Homeodomain-like"/>
    <property type="match status" value="1"/>
</dbReference>
<reference evidence="6" key="1">
    <citation type="submission" date="2015-12" db="EMBL/GenBank/DDBJ databases">
        <authorList>
            <person name="Lima A."/>
            <person name="Farahani Zayas N."/>
            <person name="Castro Da Silva M.A."/>
            <person name="Cabral A."/>
            <person name="Pessatti M.L."/>
        </authorList>
    </citation>
    <scope>NUCLEOTIDE SEQUENCE [LARGE SCALE GENOMIC DNA]</scope>
    <source>
        <strain evidence="6">LAMA 842</strain>
    </source>
</reference>
<dbReference type="AlphaFoldDB" id="A0A137S1F9"/>
<dbReference type="Proteomes" id="UP000070282">
    <property type="component" value="Unassembled WGS sequence"/>
</dbReference>
<dbReference type="GO" id="GO:0003676">
    <property type="term" value="F:nucleic acid binding"/>
    <property type="evidence" value="ECO:0007669"/>
    <property type="project" value="InterPro"/>
</dbReference>
<gene>
    <name evidence="5" type="ORF">J122_4150</name>
</gene>
<dbReference type="PROSITE" id="PS50994">
    <property type="entry name" value="INTEGRASE"/>
    <property type="match status" value="1"/>
</dbReference>
<dbReference type="Pfam" id="PF00665">
    <property type="entry name" value="rve"/>
    <property type="match status" value="1"/>
</dbReference>
<evidence type="ECO:0000313" key="5">
    <source>
        <dbReference type="EMBL" id="KXO06270.1"/>
    </source>
</evidence>
<name>A0A137S1F9_9GAMM</name>
<evidence type="ECO:0000313" key="6">
    <source>
        <dbReference type="Proteomes" id="UP000070282"/>
    </source>
</evidence>